<feature type="compositionally biased region" description="Polar residues" evidence="1">
    <location>
        <begin position="1"/>
        <end position="20"/>
    </location>
</feature>
<protein>
    <submittedName>
        <fullName evidence="2">Uncharacterized protein</fullName>
    </submittedName>
</protein>
<evidence type="ECO:0000313" key="2">
    <source>
        <dbReference type="EMBL" id="CAB4135409.1"/>
    </source>
</evidence>
<reference evidence="2" key="1">
    <citation type="submission" date="2020-04" db="EMBL/GenBank/DDBJ databases">
        <authorList>
            <person name="Chiriac C."/>
            <person name="Salcher M."/>
            <person name="Ghai R."/>
            <person name="Kavagutti S V."/>
        </authorList>
    </citation>
    <scope>NUCLEOTIDE SEQUENCE</scope>
</reference>
<proteinExistence type="predicted"/>
<gene>
    <name evidence="2" type="ORF">UFOVP291_5</name>
</gene>
<organism evidence="2">
    <name type="scientific">uncultured Caudovirales phage</name>
    <dbReference type="NCBI Taxonomy" id="2100421"/>
    <lineage>
        <taxon>Viruses</taxon>
        <taxon>Duplodnaviria</taxon>
        <taxon>Heunggongvirae</taxon>
        <taxon>Uroviricota</taxon>
        <taxon>Caudoviricetes</taxon>
        <taxon>Peduoviridae</taxon>
        <taxon>Maltschvirus</taxon>
        <taxon>Maltschvirus maltsch</taxon>
    </lineage>
</organism>
<evidence type="ECO:0000256" key="1">
    <source>
        <dbReference type="SAM" id="MobiDB-lite"/>
    </source>
</evidence>
<sequence length="153" mass="16723">MKNPTNKTSEATPATHNNQPKGDAPDLSGLPLIALEDELQRRGFGFLLTKNGKAREAGVSTDDLAQAIYCRHRAGECVALVITPNDLAEHWECDDAGNTHPGSRVPEADEMYAIGRAFERWQDSGGHGEIMGVLRDAWQDEQARQLDQEGGRA</sequence>
<feature type="region of interest" description="Disordered" evidence="1">
    <location>
        <begin position="1"/>
        <end position="29"/>
    </location>
</feature>
<name>A0A6J5LUL1_9CAUD</name>
<accession>A0A6J5LUL1</accession>
<dbReference type="EMBL" id="LR796301">
    <property type="protein sequence ID" value="CAB4135409.1"/>
    <property type="molecule type" value="Genomic_DNA"/>
</dbReference>